<evidence type="ECO:0000313" key="1">
    <source>
        <dbReference type="EMBL" id="KAH1183258.1"/>
    </source>
</evidence>
<dbReference type="EMBL" id="JAHDVG010000466">
    <property type="protein sequence ID" value="KAH1183258.1"/>
    <property type="molecule type" value="Genomic_DNA"/>
</dbReference>
<sequence length="108" mass="12096">MHFEVHQRLKLSERLGSVTQSFFQLVGEEPAPAKCVTPDPKATAVSGKVPIDFSGPQLRTVHEKSKKSQYVSSRPSVEVFKMWLFGFGHTTSIQMNWNQAAENPTPHT</sequence>
<proteinExistence type="predicted"/>
<protein>
    <submittedName>
        <fullName evidence="1">Uncharacterized protein</fullName>
    </submittedName>
</protein>
<dbReference type="Proteomes" id="UP000827986">
    <property type="component" value="Unassembled WGS sequence"/>
</dbReference>
<accession>A0A9D3XNN3</accession>
<name>A0A9D3XNN3_9SAUR</name>
<comment type="caution">
    <text evidence="1">The sequence shown here is derived from an EMBL/GenBank/DDBJ whole genome shotgun (WGS) entry which is preliminary data.</text>
</comment>
<keyword evidence="2" id="KW-1185">Reference proteome</keyword>
<evidence type="ECO:0000313" key="2">
    <source>
        <dbReference type="Proteomes" id="UP000827986"/>
    </source>
</evidence>
<organism evidence="1 2">
    <name type="scientific">Mauremys mutica</name>
    <name type="common">yellowpond turtle</name>
    <dbReference type="NCBI Taxonomy" id="74926"/>
    <lineage>
        <taxon>Eukaryota</taxon>
        <taxon>Metazoa</taxon>
        <taxon>Chordata</taxon>
        <taxon>Craniata</taxon>
        <taxon>Vertebrata</taxon>
        <taxon>Euteleostomi</taxon>
        <taxon>Archelosauria</taxon>
        <taxon>Testudinata</taxon>
        <taxon>Testudines</taxon>
        <taxon>Cryptodira</taxon>
        <taxon>Durocryptodira</taxon>
        <taxon>Testudinoidea</taxon>
        <taxon>Geoemydidae</taxon>
        <taxon>Geoemydinae</taxon>
        <taxon>Mauremys</taxon>
    </lineage>
</organism>
<dbReference type="AlphaFoldDB" id="A0A9D3XNN3"/>
<reference evidence="1" key="1">
    <citation type="submission" date="2021-09" db="EMBL/GenBank/DDBJ databases">
        <title>The genome of Mauremys mutica provides insights into the evolution of semi-aquatic lifestyle.</title>
        <authorList>
            <person name="Gong S."/>
            <person name="Gao Y."/>
        </authorList>
    </citation>
    <scope>NUCLEOTIDE SEQUENCE</scope>
    <source>
        <strain evidence="1">MM-2020</strain>
        <tissue evidence="1">Muscle</tissue>
    </source>
</reference>
<gene>
    <name evidence="1" type="ORF">KIL84_004750</name>
</gene>